<evidence type="ECO:0000313" key="6">
    <source>
        <dbReference type="Ensembl" id="ENSEBUP00000014925.1"/>
    </source>
</evidence>
<dbReference type="InterPro" id="IPR032466">
    <property type="entry name" value="Metal_Hydrolase"/>
</dbReference>
<name>A0A8C4QHQ6_EPTBU</name>
<dbReference type="PANTHER" id="PTHR46317:SF1">
    <property type="entry name" value="HYDROLASE, TATD FAMILY"/>
    <property type="match status" value="1"/>
</dbReference>
<dbReference type="GO" id="GO:0046872">
    <property type="term" value="F:metal ion binding"/>
    <property type="evidence" value="ECO:0007669"/>
    <property type="project" value="UniProtKB-KW"/>
</dbReference>
<dbReference type="Proteomes" id="UP000694388">
    <property type="component" value="Unplaced"/>
</dbReference>
<reference evidence="6" key="1">
    <citation type="submission" date="2025-08" db="UniProtKB">
        <authorList>
            <consortium name="Ensembl"/>
        </authorList>
    </citation>
    <scope>IDENTIFICATION</scope>
</reference>
<organism evidence="6 7">
    <name type="scientific">Eptatretus burgeri</name>
    <name type="common">Inshore hagfish</name>
    <dbReference type="NCBI Taxonomy" id="7764"/>
    <lineage>
        <taxon>Eukaryota</taxon>
        <taxon>Metazoa</taxon>
        <taxon>Chordata</taxon>
        <taxon>Craniata</taxon>
        <taxon>Vertebrata</taxon>
        <taxon>Cyclostomata</taxon>
        <taxon>Myxini</taxon>
        <taxon>Myxiniformes</taxon>
        <taxon>Myxinidae</taxon>
        <taxon>Eptatretinae</taxon>
        <taxon>Eptatretus</taxon>
    </lineage>
</organism>
<dbReference type="InterPro" id="IPR001130">
    <property type="entry name" value="TatD-like"/>
</dbReference>
<feature type="binding site" evidence="5">
    <location>
        <position position="133"/>
    </location>
    <ligand>
        <name>a divalent metal cation</name>
        <dbReference type="ChEBI" id="CHEBI:60240"/>
        <label>2</label>
    </ligand>
</feature>
<protein>
    <submittedName>
        <fullName evidence="6">TatD DNase domain containing 3</fullName>
    </submittedName>
</protein>
<dbReference type="InterPro" id="IPR018228">
    <property type="entry name" value="DNase_TatD-rel_CS"/>
</dbReference>
<evidence type="ECO:0000256" key="4">
    <source>
        <dbReference type="ARBA" id="ARBA00093287"/>
    </source>
</evidence>
<dbReference type="SUPFAM" id="SSF51556">
    <property type="entry name" value="Metallo-dependent hydrolases"/>
    <property type="match status" value="1"/>
</dbReference>
<evidence type="ECO:0000256" key="3">
    <source>
        <dbReference type="ARBA" id="ARBA00022801"/>
    </source>
</evidence>
<dbReference type="Ensembl" id="ENSEBUT00000015501.1">
    <property type="protein sequence ID" value="ENSEBUP00000014925.1"/>
    <property type="gene ID" value="ENSEBUG00000009413.1"/>
</dbReference>
<feature type="binding site" evidence="5">
    <location>
        <position position="181"/>
    </location>
    <ligand>
        <name>a divalent metal cation</name>
        <dbReference type="ChEBI" id="CHEBI:60240"/>
        <label>1</label>
    </ligand>
</feature>
<dbReference type="AlphaFoldDB" id="A0A8C4QHQ6"/>
<reference evidence="6" key="2">
    <citation type="submission" date="2025-09" db="UniProtKB">
        <authorList>
            <consortium name="Ensembl"/>
        </authorList>
    </citation>
    <scope>IDENTIFICATION</scope>
</reference>
<keyword evidence="2 5" id="KW-0479">Metal-binding</keyword>
<feature type="binding site" evidence="5">
    <location>
        <position position="110"/>
    </location>
    <ligand>
        <name>a divalent metal cation</name>
        <dbReference type="ChEBI" id="CHEBI:60240"/>
        <label>2</label>
    </ligand>
</feature>
<dbReference type="GeneTree" id="ENSGT00720000108846"/>
<dbReference type="GO" id="GO:0016788">
    <property type="term" value="F:hydrolase activity, acting on ester bonds"/>
    <property type="evidence" value="ECO:0007669"/>
    <property type="project" value="InterPro"/>
</dbReference>
<accession>A0A8C4QHQ6</accession>
<comment type="similarity">
    <text evidence="1">Belongs to the metallo-dependent hydrolases superfamily. TatD-type hydrolase family.</text>
</comment>
<evidence type="ECO:0000256" key="5">
    <source>
        <dbReference type="PIRSR" id="PIRSR005902-1"/>
    </source>
</evidence>
<evidence type="ECO:0000256" key="2">
    <source>
        <dbReference type="ARBA" id="ARBA00022723"/>
    </source>
</evidence>
<dbReference type="PROSITE" id="PS01091">
    <property type="entry name" value="TATD_3"/>
    <property type="match status" value="1"/>
</dbReference>
<evidence type="ECO:0000256" key="1">
    <source>
        <dbReference type="ARBA" id="ARBA00009275"/>
    </source>
</evidence>
<proteinExistence type="inferred from homology"/>
<dbReference type="CDD" id="cd01310">
    <property type="entry name" value="TatD_DNAse"/>
    <property type="match status" value="1"/>
</dbReference>
<sequence>SVVTQTQDVDEVIKEAKKVGVQALVGVTEHFGEFSRILELSERYPQFVYPCLGVHPVQGSVGKLRSADPLVGLDFTPHVADSEEKRNQQRDVLCQQLELAKRLNLPVNVHSRSAGRPTIQLLKDQGADHVLLHAFDGRVSVAMEGIRAGYYFSVPPSVVRSEQKQKLVKQLPLEHLLLETDAPALGPEKQVRNEPRNLIISCEHIARLKGLPTEHVAEVTTQNALRLFSRLKINW</sequence>
<comment type="function">
    <text evidence="4">Exhibits 3'-exonuclease activities and apurinic/apyrimidinic (AP) endonuclease (in vitro). Show preferential AP endonuclease activity on double-stranded DNA substrates and 3'- exonuclease activity on single-stranded DNA.</text>
</comment>
<dbReference type="Gene3D" id="3.20.20.140">
    <property type="entry name" value="Metal-dependent hydrolases"/>
    <property type="match status" value="1"/>
</dbReference>
<dbReference type="PIRSF" id="PIRSF005902">
    <property type="entry name" value="DNase_TatD"/>
    <property type="match status" value="1"/>
</dbReference>
<dbReference type="PANTHER" id="PTHR46317">
    <property type="entry name" value="HYDROLASE OF PHP SUPERFAMILY-RELATED PROTEIN"/>
    <property type="match status" value="1"/>
</dbReference>
<evidence type="ECO:0000313" key="7">
    <source>
        <dbReference type="Proteomes" id="UP000694388"/>
    </source>
</evidence>
<dbReference type="Pfam" id="PF01026">
    <property type="entry name" value="TatD_DNase"/>
    <property type="match status" value="1"/>
</dbReference>
<keyword evidence="3" id="KW-0378">Hydrolase</keyword>
<keyword evidence="7" id="KW-1185">Reference proteome</keyword>